<dbReference type="PANTHER" id="PTHR48258:SF3">
    <property type="entry name" value="FK506-BINDING PROTEIN 4-LIKE ISOFORM X1"/>
    <property type="match status" value="1"/>
</dbReference>
<feature type="compositionally biased region" description="Polar residues" evidence="1">
    <location>
        <begin position="348"/>
        <end position="378"/>
    </location>
</feature>
<dbReference type="Pfam" id="PF13952">
    <property type="entry name" value="DUF4216"/>
    <property type="match status" value="1"/>
</dbReference>
<feature type="region of interest" description="Disordered" evidence="1">
    <location>
        <begin position="310"/>
        <end position="378"/>
    </location>
</feature>
<accession>A0A1R3IC06</accession>
<evidence type="ECO:0000313" key="4">
    <source>
        <dbReference type="Proteomes" id="UP000187203"/>
    </source>
</evidence>
<name>A0A1R3IC06_9ROSI</name>
<comment type="caution">
    <text evidence="3">The sequence shown here is derived from an EMBL/GenBank/DDBJ whole genome shotgun (WGS) entry which is preliminary data.</text>
</comment>
<evidence type="ECO:0000259" key="2">
    <source>
        <dbReference type="Pfam" id="PF13952"/>
    </source>
</evidence>
<evidence type="ECO:0000256" key="1">
    <source>
        <dbReference type="SAM" id="MobiDB-lite"/>
    </source>
</evidence>
<feature type="compositionally biased region" description="Basic and acidic residues" evidence="1">
    <location>
        <begin position="719"/>
        <end position="732"/>
    </location>
</feature>
<evidence type="ECO:0000313" key="3">
    <source>
        <dbReference type="EMBL" id="OMO80136.1"/>
    </source>
</evidence>
<dbReference type="InterPro" id="IPR025312">
    <property type="entry name" value="DUF4216"/>
</dbReference>
<feature type="domain" description="DUF4216" evidence="2">
    <location>
        <begin position="197"/>
        <end position="272"/>
    </location>
</feature>
<dbReference type="Proteomes" id="UP000187203">
    <property type="component" value="Unassembled WGS sequence"/>
</dbReference>
<gene>
    <name evidence="3" type="ORF">COLO4_24208</name>
</gene>
<feature type="region of interest" description="Disordered" evidence="1">
    <location>
        <begin position="689"/>
        <end position="732"/>
    </location>
</feature>
<dbReference type="OrthoDB" id="1919442at2759"/>
<reference evidence="4" key="1">
    <citation type="submission" date="2013-09" db="EMBL/GenBank/DDBJ databases">
        <title>Corchorus olitorius genome sequencing.</title>
        <authorList>
            <person name="Alam M."/>
            <person name="Haque M.S."/>
            <person name="Islam M.S."/>
            <person name="Emdad E.M."/>
            <person name="Islam M.M."/>
            <person name="Ahmed B."/>
            <person name="Halim A."/>
            <person name="Hossen Q.M.M."/>
            <person name="Hossain M.Z."/>
            <person name="Ahmed R."/>
            <person name="Khan M.M."/>
            <person name="Islam R."/>
            <person name="Rashid M.M."/>
            <person name="Khan S.A."/>
            <person name="Rahman M.S."/>
            <person name="Alam M."/>
            <person name="Yahiya A.S."/>
            <person name="Khan M.S."/>
            <person name="Azam M.S."/>
            <person name="Haque T."/>
            <person name="Lashkar M.Z.H."/>
            <person name="Akhand A.I."/>
            <person name="Morshed G."/>
            <person name="Roy S."/>
            <person name="Uddin K.S."/>
            <person name="Rabeya T."/>
            <person name="Hossain A.S."/>
            <person name="Chowdhury A."/>
            <person name="Snigdha A.R."/>
            <person name="Mortoza M.S."/>
            <person name="Matin S.A."/>
            <person name="Hoque S.M.E."/>
            <person name="Islam M.K."/>
            <person name="Roy D.K."/>
            <person name="Haider R."/>
            <person name="Moosa M.M."/>
            <person name="Elias S.M."/>
            <person name="Hasan A.M."/>
            <person name="Jahan S."/>
            <person name="Shafiuddin M."/>
            <person name="Mahmood N."/>
            <person name="Shommy N.S."/>
        </authorList>
    </citation>
    <scope>NUCLEOTIDE SEQUENCE [LARGE SCALE GENOMIC DNA]</scope>
    <source>
        <strain evidence="4">cv. O-4</strain>
    </source>
</reference>
<organism evidence="3 4">
    <name type="scientific">Corchorus olitorius</name>
    <dbReference type="NCBI Taxonomy" id="93759"/>
    <lineage>
        <taxon>Eukaryota</taxon>
        <taxon>Viridiplantae</taxon>
        <taxon>Streptophyta</taxon>
        <taxon>Embryophyta</taxon>
        <taxon>Tracheophyta</taxon>
        <taxon>Spermatophyta</taxon>
        <taxon>Magnoliopsida</taxon>
        <taxon>eudicotyledons</taxon>
        <taxon>Gunneridae</taxon>
        <taxon>Pentapetalae</taxon>
        <taxon>rosids</taxon>
        <taxon>malvids</taxon>
        <taxon>Malvales</taxon>
        <taxon>Malvaceae</taxon>
        <taxon>Grewioideae</taxon>
        <taxon>Apeibeae</taxon>
        <taxon>Corchorus</taxon>
    </lineage>
</organism>
<dbReference type="PANTHER" id="PTHR48258">
    <property type="entry name" value="DUF4218 DOMAIN-CONTAINING PROTEIN-RELATED"/>
    <property type="match status" value="1"/>
</dbReference>
<dbReference type="EMBL" id="AWUE01018461">
    <property type="protein sequence ID" value="OMO80136.1"/>
    <property type="molecule type" value="Genomic_DNA"/>
</dbReference>
<sequence length="732" mass="82882">MDAGFHDECSWNENDLNNDNCIEETPNPSAARFFSLLKDADEEVWEGCTTHSKSSAVSQLLNCSICEAYLIEEISTFCSHYFEINVQTRLNRVPRNDDGGDVDPKGRLSIFTHAGQSLGPTGSRRYLTDDEYNAAEIYVLMNCEEIAPFIEKFDDEVRSSDVGSRIYELARGPGVWINGSCYNDNERDFYGVLVDIVELEYLGEGNKLVLFKCRWFDIERGVQVHPRHGLVKVNHKSRLASDEPFVLAAQAQQVCYSPYPLNTGPRKDWWVVFKVKARSRYDGVPNREVDEVSEIESVYQVDRLVPSPIRPSKEVDRKMAGGKLQFKSKKKKKQIQSGASDRPIVNETGVQQVPTNQESVELSNSLQPSTSVSEPSTKLQRIQIPQQNLLLSLLLPKFHVMELLKLMIEQGEMVEGQVVGHSFHQDGVVANIGSKLREHYNQAWSTWSQFEKPTKDLLWDRLKAIYTWDKDDENSVYKIWNIKCDERLRDGLGKARDQARKKAGCHDWNKMKPFHPKWIPPAVWVKLIDDVWSKKEWVDQSEQASVNRKSSKDGCILKHAGGSRPFSKHKEDLDKYKSLVGEKYGQEAAENAQFDANIWKSAGGVRKRGQLYGFGCLQNSKRLHGSTSSMNTEAPPNASSQQTLFSNEAIQELFNKFLEEKLPQHLKALGFKPIDPPTVAANQDGASENIEAGTSTSPNDPIQHRAFESNQANVLDDNEGSHDDEGDLGRHW</sequence>
<protein>
    <recommendedName>
        <fullName evidence="2">DUF4216 domain-containing protein</fullName>
    </recommendedName>
</protein>
<dbReference type="AlphaFoldDB" id="A0A1R3IC06"/>
<keyword evidence="4" id="KW-1185">Reference proteome</keyword>
<proteinExistence type="predicted"/>
<feature type="compositionally biased region" description="Polar residues" evidence="1">
    <location>
        <begin position="689"/>
        <end position="700"/>
    </location>
</feature>